<sequence length="259" mass="30557">MKKTGIALLALFILSCQPKPKKTQVQTPGGASNAVSSISSQKGKGNFMDFFIHFMSDSTFQKEQVRFPAQVDQKTITTKEHWSPMSFSKEKVFHSLIQSDTLNYFERDFGINPINVSIICFETLTIENLTFYPKSETWYLDKTFRTHLSENDDYAFFSFINTFSLDSVFQRHHIRFPLPYFHLDYQNEYETLKDTFLLDTWKYINLNKSLRELVTLNQNIESDYRVLLFRGVANGVHLKYTFRYIDKQWKLIQIEDYST</sequence>
<accession>A0ABW5MTJ5</accession>
<dbReference type="PROSITE" id="PS51257">
    <property type="entry name" value="PROKAR_LIPOPROTEIN"/>
    <property type="match status" value="1"/>
</dbReference>
<dbReference type="InterPro" id="IPR025590">
    <property type="entry name" value="DUF4348"/>
</dbReference>
<keyword evidence="2" id="KW-1185">Reference proteome</keyword>
<dbReference type="Proteomes" id="UP001597526">
    <property type="component" value="Unassembled WGS sequence"/>
</dbReference>
<gene>
    <name evidence="1" type="ORF">ACFSQJ_03780</name>
</gene>
<dbReference type="Pfam" id="PF14254">
    <property type="entry name" value="DUF4348"/>
    <property type="match status" value="1"/>
</dbReference>
<dbReference type="Gene3D" id="3.10.450.410">
    <property type="match status" value="1"/>
</dbReference>
<proteinExistence type="predicted"/>
<protein>
    <submittedName>
        <fullName evidence="1">DUF4348 domain-containing protein</fullName>
    </submittedName>
</protein>
<organism evidence="1 2">
    <name type="scientific">Croceitalea marina</name>
    <dbReference type="NCBI Taxonomy" id="1775166"/>
    <lineage>
        <taxon>Bacteria</taxon>
        <taxon>Pseudomonadati</taxon>
        <taxon>Bacteroidota</taxon>
        <taxon>Flavobacteriia</taxon>
        <taxon>Flavobacteriales</taxon>
        <taxon>Flavobacteriaceae</taxon>
        <taxon>Croceitalea</taxon>
    </lineage>
</organism>
<reference evidence="2" key="1">
    <citation type="journal article" date="2019" name="Int. J. Syst. Evol. Microbiol.">
        <title>The Global Catalogue of Microorganisms (GCM) 10K type strain sequencing project: providing services to taxonomists for standard genome sequencing and annotation.</title>
        <authorList>
            <consortium name="The Broad Institute Genomics Platform"/>
            <consortium name="The Broad Institute Genome Sequencing Center for Infectious Disease"/>
            <person name="Wu L."/>
            <person name="Ma J."/>
        </authorList>
    </citation>
    <scope>NUCLEOTIDE SEQUENCE [LARGE SCALE GENOMIC DNA]</scope>
    <source>
        <strain evidence="2">KCTC 52368</strain>
    </source>
</reference>
<dbReference type="RefSeq" id="WP_377765679.1">
    <property type="nucleotide sequence ID" value="NZ_JBHULB010000006.1"/>
</dbReference>
<evidence type="ECO:0000313" key="2">
    <source>
        <dbReference type="Proteomes" id="UP001597526"/>
    </source>
</evidence>
<dbReference type="EMBL" id="JBHULB010000006">
    <property type="protein sequence ID" value="MFD2586033.1"/>
    <property type="molecule type" value="Genomic_DNA"/>
</dbReference>
<name>A0ABW5MTJ5_9FLAO</name>
<comment type="caution">
    <text evidence="1">The sequence shown here is derived from an EMBL/GenBank/DDBJ whole genome shotgun (WGS) entry which is preliminary data.</text>
</comment>
<evidence type="ECO:0000313" key="1">
    <source>
        <dbReference type="EMBL" id="MFD2586033.1"/>
    </source>
</evidence>